<protein>
    <submittedName>
        <fullName evidence="5">Prophage CPS-53 integrase</fullName>
    </submittedName>
</protein>
<keyword evidence="3" id="KW-0233">DNA recombination</keyword>
<dbReference type="Proteomes" id="UP000373449">
    <property type="component" value="Unassembled WGS sequence"/>
</dbReference>
<dbReference type="GO" id="GO:0015074">
    <property type="term" value="P:DNA integration"/>
    <property type="evidence" value="ECO:0007669"/>
    <property type="project" value="UniProtKB-KW"/>
</dbReference>
<dbReference type="InterPro" id="IPR002104">
    <property type="entry name" value="Integrase_catalytic"/>
</dbReference>
<name>A0A484ZHZ9_9GAMM</name>
<dbReference type="CDD" id="cd00801">
    <property type="entry name" value="INT_P4_C"/>
    <property type="match status" value="1"/>
</dbReference>
<dbReference type="InterPro" id="IPR011010">
    <property type="entry name" value="DNA_brk_join_enz"/>
</dbReference>
<dbReference type="Gene3D" id="1.10.443.10">
    <property type="entry name" value="Intergrase catalytic core"/>
    <property type="match status" value="1"/>
</dbReference>
<organism evidence="5 6">
    <name type="scientific">Budvicia aquatica</name>
    <dbReference type="NCBI Taxonomy" id="82979"/>
    <lineage>
        <taxon>Bacteria</taxon>
        <taxon>Pseudomonadati</taxon>
        <taxon>Pseudomonadota</taxon>
        <taxon>Gammaproteobacteria</taxon>
        <taxon>Enterobacterales</taxon>
        <taxon>Budviciaceae</taxon>
        <taxon>Budvicia</taxon>
    </lineage>
</organism>
<evidence type="ECO:0000256" key="3">
    <source>
        <dbReference type="ARBA" id="ARBA00023172"/>
    </source>
</evidence>
<comment type="similarity">
    <text evidence="1">Belongs to the 'phage' integrase family.</text>
</comment>
<dbReference type="EMBL" id="CAADJA010000002">
    <property type="protein sequence ID" value="VFS47775.1"/>
    <property type="molecule type" value="Genomic_DNA"/>
</dbReference>
<dbReference type="GO" id="GO:0003677">
    <property type="term" value="F:DNA binding"/>
    <property type="evidence" value="ECO:0007669"/>
    <property type="project" value="InterPro"/>
</dbReference>
<keyword evidence="2" id="KW-0229">DNA integration</keyword>
<evidence type="ECO:0000259" key="4">
    <source>
        <dbReference type="PROSITE" id="PS51898"/>
    </source>
</evidence>
<dbReference type="PANTHER" id="PTHR30629">
    <property type="entry name" value="PROPHAGE INTEGRASE"/>
    <property type="match status" value="1"/>
</dbReference>
<evidence type="ECO:0000313" key="5">
    <source>
        <dbReference type="EMBL" id="VFS47775.1"/>
    </source>
</evidence>
<proteinExistence type="inferred from homology"/>
<gene>
    <name evidence="5" type="primary">intS_7</name>
    <name evidence="5" type="ORF">NCTC12282_02714</name>
</gene>
<evidence type="ECO:0000313" key="6">
    <source>
        <dbReference type="Proteomes" id="UP000373449"/>
    </source>
</evidence>
<evidence type="ECO:0000256" key="1">
    <source>
        <dbReference type="ARBA" id="ARBA00008857"/>
    </source>
</evidence>
<sequence length="138" mass="15807">MKNRKPHIVPLSRQALDVLNQLKLITGNYILVFAGRNYGNNPINKESVNYVIQTLGYKGRATGHGFRHTMSTILHEQGYSSAWIELQLAHVDKNSIRGTYNHAQYLDGRREMLQWYADYMDSLENGENVIHGTFGKRA</sequence>
<dbReference type="Pfam" id="PF00589">
    <property type="entry name" value="Phage_integrase"/>
    <property type="match status" value="1"/>
</dbReference>
<evidence type="ECO:0000256" key="2">
    <source>
        <dbReference type="ARBA" id="ARBA00022908"/>
    </source>
</evidence>
<dbReference type="InterPro" id="IPR050808">
    <property type="entry name" value="Phage_Integrase"/>
</dbReference>
<dbReference type="PANTHER" id="PTHR30629:SF2">
    <property type="entry name" value="PROPHAGE INTEGRASE INTS-RELATED"/>
    <property type="match status" value="1"/>
</dbReference>
<dbReference type="GO" id="GO:0006310">
    <property type="term" value="P:DNA recombination"/>
    <property type="evidence" value="ECO:0007669"/>
    <property type="project" value="UniProtKB-KW"/>
</dbReference>
<dbReference type="PROSITE" id="PS51898">
    <property type="entry name" value="TYR_RECOMBINASE"/>
    <property type="match status" value="1"/>
</dbReference>
<feature type="domain" description="Tyr recombinase" evidence="4">
    <location>
        <begin position="1"/>
        <end position="113"/>
    </location>
</feature>
<dbReference type="AlphaFoldDB" id="A0A484ZHZ9"/>
<dbReference type="InterPro" id="IPR013762">
    <property type="entry name" value="Integrase-like_cat_sf"/>
</dbReference>
<accession>A0A484ZHZ9</accession>
<reference evidence="5 6" key="1">
    <citation type="submission" date="2019-03" db="EMBL/GenBank/DDBJ databases">
        <authorList>
            <consortium name="Pathogen Informatics"/>
        </authorList>
    </citation>
    <scope>NUCLEOTIDE SEQUENCE [LARGE SCALE GENOMIC DNA]</scope>
    <source>
        <strain evidence="5 6">NCTC12282</strain>
    </source>
</reference>
<dbReference type="SUPFAM" id="SSF56349">
    <property type="entry name" value="DNA breaking-rejoining enzymes"/>
    <property type="match status" value="1"/>
</dbReference>